<dbReference type="Proteomes" id="UP000254123">
    <property type="component" value="Unassembled WGS sequence"/>
</dbReference>
<keyword evidence="5" id="KW-1185">Reference proteome</keyword>
<feature type="domain" description="NAD-dependent epimerase/dehydratase" evidence="2">
    <location>
        <begin position="3"/>
        <end position="226"/>
    </location>
</feature>
<dbReference type="SUPFAM" id="SSF51735">
    <property type="entry name" value="NAD(P)-binding Rossmann-fold domains"/>
    <property type="match status" value="1"/>
</dbReference>
<dbReference type="EMBL" id="UGVC01000001">
    <property type="protein sequence ID" value="SUD92117.1"/>
    <property type="molecule type" value="Genomic_DNA"/>
</dbReference>
<name>A0A379LQK5_9GAMM</name>
<dbReference type="InterPro" id="IPR013549">
    <property type="entry name" value="DUF1731"/>
</dbReference>
<protein>
    <submittedName>
        <fullName evidence="4">Epimerase family protein SA0724</fullName>
    </submittedName>
</protein>
<dbReference type="STRING" id="1123034.GCA_000685805_00105"/>
<dbReference type="Gene3D" id="3.40.50.720">
    <property type="entry name" value="NAD(P)-binding Rossmann-like Domain"/>
    <property type="match status" value="1"/>
</dbReference>
<gene>
    <name evidence="4" type="ORF">NCTC10526_02498</name>
</gene>
<evidence type="ECO:0000256" key="1">
    <source>
        <dbReference type="ARBA" id="ARBA00009353"/>
    </source>
</evidence>
<evidence type="ECO:0000313" key="4">
    <source>
        <dbReference type="EMBL" id="SUD92117.1"/>
    </source>
</evidence>
<feature type="domain" description="DUF1731" evidence="3">
    <location>
        <begin position="267"/>
        <end position="312"/>
    </location>
</feature>
<dbReference type="InterPro" id="IPR036291">
    <property type="entry name" value="NAD(P)-bd_dom_sf"/>
</dbReference>
<sequence>MNILISGGSGFIGQALSRYLQGDLITSSRSSTQNTSANITWLTRDISQPHPNFVSLMSYEQLKTTESTFEVIINLAGAGIADKRWSDERKELLLQSRLKPTQALLDYIGRIENKPKLLLSGSAVGWYGAQGNKVLDETSGFVDDFAHQICASWEEQACLATQFGVPVALVRTGIVIHPKGGMIAKLLPPFKMGVGGQLGSGEQIMSWISLQDWVRAAILVIEEQLNQAPKAADNVKIYNFTTPTPVTNKQFTKQLGDWLNRPTLMTLPEWLLKLMFGEMATLLMDGQKVLPTALLDLGFEFQHETIQQALQQQS</sequence>
<reference evidence="4 5" key="1">
    <citation type="submission" date="2018-06" db="EMBL/GenBank/DDBJ databases">
        <authorList>
            <consortium name="Pathogen Informatics"/>
            <person name="Doyle S."/>
        </authorList>
    </citation>
    <scope>NUCLEOTIDE SEQUENCE [LARGE SCALE GENOMIC DNA]</scope>
    <source>
        <strain evidence="4 5">NCTC10526</strain>
    </source>
</reference>
<evidence type="ECO:0000259" key="3">
    <source>
        <dbReference type="Pfam" id="PF08338"/>
    </source>
</evidence>
<evidence type="ECO:0000313" key="5">
    <source>
        <dbReference type="Proteomes" id="UP000254123"/>
    </source>
</evidence>
<dbReference type="Pfam" id="PF01370">
    <property type="entry name" value="Epimerase"/>
    <property type="match status" value="1"/>
</dbReference>
<proteinExistence type="inferred from homology"/>
<dbReference type="PANTHER" id="PTHR11092">
    <property type="entry name" value="SUGAR NUCLEOTIDE EPIMERASE RELATED"/>
    <property type="match status" value="1"/>
</dbReference>
<accession>A0A379LQK5</accession>
<comment type="similarity">
    <text evidence="1">Belongs to the NAD(P)-dependent epimerase/dehydratase family. SDR39U1 subfamily.</text>
</comment>
<organism evidence="4 5">
    <name type="scientific">Psychrobacter phenylpyruvicus</name>
    <dbReference type="NCBI Taxonomy" id="29432"/>
    <lineage>
        <taxon>Bacteria</taxon>
        <taxon>Pseudomonadati</taxon>
        <taxon>Pseudomonadota</taxon>
        <taxon>Gammaproteobacteria</taxon>
        <taxon>Moraxellales</taxon>
        <taxon>Moraxellaceae</taxon>
        <taxon>Psychrobacter</taxon>
    </lineage>
</organism>
<evidence type="ECO:0000259" key="2">
    <source>
        <dbReference type="Pfam" id="PF01370"/>
    </source>
</evidence>
<dbReference type="NCBIfam" id="TIGR01777">
    <property type="entry name" value="yfcH"/>
    <property type="match status" value="1"/>
</dbReference>
<dbReference type="PANTHER" id="PTHR11092:SF0">
    <property type="entry name" value="EPIMERASE FAMILY PROTEIN SDR39U1"/>
    <property type="match status" value="1"/>
</dbReference>
<dbReference type="RefSeq" id="WP_028857796.1">
    <property type="nucleotide sequence ID" value="NZ_CAJHAQ010000001.1"/>
</dbReference>
<dbReference type="InterPro" id="IPR010099">
    <property type="entry name" value="SDR39U1"/>
</dbReference>
<dbReference type="AlphaFoldDB" id="A0A379LQK5"/>
<dbReference type="Pfam" id="PF08338">
    <property type="entry name" value="DUF1731"/>
    <property type="match status" value="1"/>
</dbReference>
<dbReference type="InterPro" id="IPR001509">
    <property type="entry name" value="Epimerase_deHydtase"/>
</dbReference>